<sequence length="38" mass="4319">GDTGEEYRLDTGWTQAENRPKTVADREQTGAWRGPGRR</sequence>
<reference evidence="2" key="1">
    <citation type="journal article" date="2014" name="Front. Microbiol.">
        <title>High frequency of phylogenetically diverse reductive dehalogenase-homologous genes in deep subseafloor sedimentary metagenomes.</title>
        <authorList>
            <person name="Kawai M."/>
            <person name="Futagami T."/>
            <person name="Toyoda A."/>
            <person name="Takaki Y."/>
            <person name="Nishi S."/>
            <person name="Hori S."/>
            <person name="Arai W."/>
            <person name="Tsubouchi T."/>
            <person name="Morono Y."/>
            <person name="Uchiyama I."/>
            <person name="Ito T."/>
            <person name="Fujiyama A."/>
            <person name="Inagaki F."/>
            <person name="Takami H."/>
        </authorList>
    </citation>
    <scope>NUCLEOTIDE SEQUENCE</scope>
    <source>
        <strain evidence="2">Expedition CK06-06</strain>
    </source>
</reference>
<protein>
    <submittedName>
        <fullName evidence="2">Uncharacterized protein</fullName>
    </submittedName>
</protein>
<comment type="caution">
    <text evidence="2">The sequence shown here is derived from an EMBL/GenBank/DDBJ whole genome shotgun (WGS) entry which is preliminary data.</text>
</comment>
<feature type="compositionally biased region" description="Basic and acidic residues" evidence="1">
    <location>
        <begin position="18"/>
        <end position="28"/>
    </location>
</feature>
<organism evidence="2">
    <name type="scientific">marine sediment metagenome</name>
    <dbReference type="NCBI Taxonomy" id="412755"/>
    <lineage>
        <taxon>unclassified sequences</taxon>
        <taxon>metagenomes</taxon>
        <taxon>ecological metagenomes</taxon>
    </lineage>
</organism>
<evidence type="ECO:0000313" key="2">
    <source>
        <dbReference type="EMBL" id="GAJ23782.1"/>
    </source>
</evidence>
<feature type="non-terminal residue" evidence="2">
    <location>
        <position position="1"/>
    </location>
</feature>
<dbReference type="EMBL" id="BARW01038605">
    <property type="protein sequence ID" value="GAJ23782.1"/>
    <property type="molecule type" value="Genomic_DNA"/>
</dbReference>
<accession>X1VSN2</accession>
<feature type="region of interest" description="Disordered" evidence="1">
    <location>
        <begin position="1"/>
        <end position="38"/>
    </location>
</feature>
<name>X1VSN2_9ZZZZ</name>
<proteinExistence type="predicted"/>
<dbReference type="AlphaFoldDB" id="X1VSN2"/>
<gene>
    <name evidence="2" type="ORF">S12H4_59192</name>
</gene>
<evidence type="ECO:0000256" key="1">
    <source>
        <dbReference type="SAM" id="MobiDB-lite"/>
    </source>
</evidence>